<dbReference type="EMBL" id="CAKKNE010000002">
    <property type="protein sequence ID" value="CAH0368501.1"/>
    <property type="molecule type" value="Genomic_DNA"/>
</dbReference>
<dbReference type="AlphaFoldDB" id="A0A8J2WZV2"/>
<sequence>MEAVDGELQKVAKAQDLVFDVLRLVAQSMCFSEAQKNSLEAGPVRQKVEMMLSSADFAPYRQAALSVEAVKRRVEMVQKERAEAASTKAEQLKREREKKRQARPNRKRTPIQEAADRLEVDEDMLRAVAAAMTMSEAQVDAACSADPTAGEKLRGVREGVAFGEIREACVKLGLVDEASKEMKAALKEDEDSLDDSQLDAAERSMGMSADAVERLPDDAKRAVKALRGDPAFAGVRAAVEARRKRRAGGASKPKSKPKSTPKPAPPKPTTGGGNVAVVHDDDDNLDSAFAEAFGSAAGGADGADNDEGWSAPVAADADDADDEGWSDPVAAEALEDLDLEDDDIDEEEPVANTPDHALQATESGYELTVALPPGARAKDLDCDGQRCRIVVPGHDDLVVRFAAPVDPRRTEAKFSKKTSQLKVSFRFPDQHASFMEDLGREAQKRGYVPPMSGLEEVNDGVRRASRGS</sequence>
<reference evidence="2" key="1">
    <citation type="submission" date="2021-11" db="EMBL/GenBank/DDBJ databases">
        <authorList>
            <consortium name="Genoscope - CEA"/>
            <person name="William W."/>
        </authorList>
    </citation>
    <scope>NUCLEOTIDE SEQUENCE</scope>
</reference>
<feature type="region of interest" description="Disordered" evidence="1">
    <location>
        <begin position="81"/>
        <end position="113"/>
    </location>
</feature>
<protein>
    <submittedName>
        <fullName evidence="2">Uncharacterized protein</fullName>
    </submittedName>
</protein>
<feature type="region of interest" description="Disordered" evidence="1">
    <location>
        <begin position="186"/>
        <end position="214"/>
    </location>
</feature>
<feature type="compositionally biased region" description="Low complexity" evidence="1">
    <location>
        <begin position="286"/>
        <end position="295"/>
    </location>
</feature>
<accession>A0A8J2WZV2</accession>
<dbReference type="Proteomes" id="UP000789595">
    <property type="component" value="Unassembled WGS sequence"/>
</dbReference>
<feature type="compositionally biased region" description="Basic residues" evidence="1">
    <location>
        <begin position="242"/>
        <end position="259"/>
    </location>
</feature>
<keyword evidence="3" id="KW-1185">Reference proteome</keyword>
<feature type="region of interest" description="Disordered" evidence="1">
    <location>
        <begin position="237"/>
        <end position="358"/>
    </location>
</feature>
<proteinExistence type="predicted"/>
<dbReference type="OrthoDB" id="10679897at2759"/>
<feature type="compositionally biased region" description="Acidic residues" evidence="1">
    <location>
        <begin position="333"/>
        <end position="349"/>
    </location>
</feature>
<name>A0A8J2WZV2_9STRA</name>
<evidence type="ECO:0000256" key="1">
    <source>
        <dbReference type="SAM" id="MobiDB-lite"/>
    </source>
</evidence>
<feature type="compositionally biased region" description="Acidic residues" evidence="1">
    <location>
        <begin position="188"/>
        <end position="197"/>
    </location>
</feature>
<feature type="region of interest" description="Disordered" evidence="1">
    <location>
        <begin position="445"/>
        <end position="468"/>
    </location>
</feature>
<evidence type="ECO:0000313" key="2">
    <source>
        <dbReference type="EMBL" id="CAH0368501.1"/>
    </source>
</evidence>
<feature type="compositionally biased region" description="Basic residues" evidence="1">
    <location>
        <begin position="96"/>
        <end position="109"/>
    </location>
</feature>
<feature type="compositionally biased region" description="Acidic residues" evidence="1">
    <location>
        <begin position="316"/>
        <end position="325"/>
    </location>
</feature>
<organism evidence="2 3">
    <name type="scientific">Pelagomonas calceolata</name>
    <dbReference type="NCBI Taxonomy" id="35677"/>
    <lineage>
        <taxon>Eukaryota</taxon>
        <taxon>Sar</taxon>
        <taxon>Stramenopiles</taxon>
        <taxon>Ochrophyta</taxon>
        <taxon>Pelagophyceae</taxon>
        <taxon>Pelagomonadales</taxon>
        <taxon>Pelagomonadaceae</taxon>
        <taxon>Pelagomonas</taxon>
    </lineage>
</organism>
<comment type="caution">
    <text evidence="2">The sequence shown here is derived from an EMBL/GenBank/DDBJ whole genome shotgun (WGS) entry which is preliminary data.</text>
</comment>
<evidence type="ECO:0000313" key="3">
    <source>
        <dbReference type="Proteomes" id="UP000789595"/>
    </source>
</evidence>
<gene>
    <name evidence="2" type="ORF">PECAL_2P15680</name>
</gene>